<keyword evidence="1" id="KW-0472">Membrane</keyword>
<dbReference type="OrthoDB" id="1933462at2"/>
<comment type="caution">
    <text evidence="2">The sequence shown here is derived from an EMBL/GenBank/DDBJ whole genome shotgun (WGS) entry which is preliminary data.</text>
</comment>
<dbReference type="GeneID" id="75091692"/>
<evidence type="ECO:0000313" key="2">
    <source>
        <dbReference type="EMBL" id="PPK44414.1"/>
    </source>
</evidence>
<sequence>MLLTIEIIGIITMIILSSVSVLSFIMINKILSQLKYKNYLMEKMTQNIYMIASKKDKETCNKLFDEYNDTNKDECKYKDKNKDTSKI</sequence>
<dbReference type="AlphaFoldDB" id="A0A2S6FUR0"/>
<keyword evidence="1" id="KW-0812">Transmembrane</keyword>
<name>A0A2S6FUR0_9CLOT</name>
<dbReference type="Proteomes" id="UP000239863">
    <property type="component" value="Unassembled WGS sequence"/>
</dbReference>
<reference evidence="2 3" key="1">
    <citation type="submission" date="2018-02" db="EMBL/GenBank/DDBJ databases">
        <title>Genomic Encyclopedia of Archaeal and Bacterial Type Strains, Phase II (KMG-II): from individual species to whole genera.</title>
        <authorList>
            <person name="Goeker M."/>
        </authorList>
    </citation>
    <scope>NUCLEOTIDE SEQUENCE [LARGE SCALE GENOMIC DNA]</scope>
    <source>
        <strain evidence="2 3">DSM 15099</strain>
    </source>
</reference>
<organism evidence="2 3">
    <name type="scientific">Clostridium algidicarnis DSM 15099</name>
    <dbReference type="NCBI Taxonomy" id="1121295"/>
    <lineage>
        <taxon>Bacteria</taxon>
        <taxon>Bacillati</taxon>
        <taxon>Bacillota</taxon>
        <taxon>Clostridia</taxon>
        <taxon>Eubacteriales</taxon>
        <taxon>Clostridiaceae</taxon>
        <taxon>Clostridium</taxon>
    </lineage>
</organism>
<keyword evidence="1" id="KW-1133">Transmembrane helix</keyword>
<dbReference type="RefSeq" id="WP_035794207.1">
    <property type="nucleotide sequence ID" value="NZ_PTIS01000023.1"/>
</dbReference>
<evidence type="ECO:0000313" key="3">
    <source>
        <dbReference type="Proteomes" id="UP000239863"/>
    </source>
</evidence>
<dbReference type="STRING" id="37659.GCA_000703125_00350"/>
<dbReference type="EMBL" id="PTIS01000023">
    <property type="protein sequence ID" value="PPK44414.1"/>
    <property type="molecule type" value="Genomic_DNA"/>
</dbReference>
<proteinExistence type="predicted"/>
<accession>A0A2S6FUR0</accession>
<feature type="transmembrane region" description="Helical" evidence="1">
    <location>
        <begin position="6"/>
        <end position="27"/>
    </location>
</feature>
<evidence type="ECO:0000256" key="1">
    <source>
        <dbReference type="SAM" id="Phobius"/>
    </source>
</evidence>
<protein>
    <submittedName>
        <fullName evidence="2">Uncharacterized protein</fullName>
    </submittedName>
</protein>
<gene>
    <name evidence="2" type="ORF">BD821_12324</name>
</gene>